<dbReference type="RefSeq" id="WP_259863942.1">
    <property type="nucleotide sequence ID" value="NZ_BAAAST010000073.1"/>
</dbReference>
<feature type="region of interest" description="Disordered" evidence="1">
    <location>
        <begin position="34"/>
        <end position="69"/>
    </location>
</feature>
<feature type="compositionally biased region" description="Low complexity" evidence="1">
    <location>
        <begin position="46"/>
        <end position="57"/>
    </location>
</feature>
<keyword evidence="3" id="KW-1185">Reference proteome</keyword>
<evidence type="ECO:0000256" key="1">
    <source>
        <dbReference type="SAM" id="MobiDB-lite"/>
    </source>
</evidence>
<dbReference type="SUPFAM" id="SSF56091">
    <property type="entry name" value="DNA ligase/mRNA capping enzyme, catalytic domain"/>
    <property type="match status" value="1"/>
</dbReference>
<dbReference type="EMBL" id="CP073720">
    <property type="protein sequence ID" value="UWP85735.1"/>
    <property type="molecule type" value="Genomic_DNA"/>
</dbReference>
<dbReference type="Gene3D" id="3.30.470.30">
    <property type="entry name" value="DNA ligase/mRNA capping enzyme"/>
    <property type="match status" value="1"/>
</dbReference>
<proteinExistence type="predicted"/>
<gene>
    <name evidence="2" type="ORF">Dfulv_16435</name>
</gene>
<dbReference type="Proteomes" id="UP001059617">
    <property type="component" value="Chromosome"/>
</dbReference>
<organism evidence="2 3">
    <name type="scientific">Dactylosporangium fulvum</name>
    <dbReference type="NCBI Taxonomy" id="53359"/>
    <lineage>
        <taxon>Bacteria</taxon>
        <taxon>Bacillati</taxon>
        <taxon>Actinomycetota</taxon>
        <taxon>Actinomycetes</taxon>
        <taxon>Micromonosporales</taxon>
        <taxon>Micromonosporaceae</taxon>
        <taxon>Dactylosporangium</taxon>
    </lineage>
</organism>
<protein>
    <submittedName>
        <fullName evidence="2">Uncharacterized protein</fullName>
    </submittedName>
</protein>
<evidence type="ECO:0000313" key="3">
    <source>
        <dbReference type="Proteomes" id="UP001059617"/>
    </source>
</evidence>
<reference evidence="2" key="1">
    <citation type="submission" date="2021-04" db="EMBL/GenBank/DDBJ databases">
        <authorList>
            <person name="Hartkoorn R.C."/>
            <person name="Beaudoing E."/>
            <person name="Hot D."/>
        </authorList>
    </citation>
    <scope>NUCLEOTIDE SEQUENCE</scope>
    <source>
        <strain evidence="2">NRRL B-16292</strain>
    </source>
</reference>
<sequence length="94" mass="9839">MPYYVFDRLHLDGVSTLDLPYTRRRELLDSLGCLPELASPPGGTGATPEAGPADTGAQPPGTAGPSQRGVSAALIIEPDPTVRQVLLFIRGSPV</sequence>
<evidence type="ECO:0000313" key="2">
    <source>
        <dbReference type="EMBL" id="UWP85735.1"/>
    </source>
</evidence>
<accession>A0ABY5W6U6</accession>
<name>A0ABY5W6U6_9ACTN</name>
<reference evidence="2" key="2">
    <citation type="submission" date="2022-09" db="EMBL/GenBank/DDBJ databases">
        <title>Biosynthetic gene clusters of Dactylosporangioum fulvum.</title>
        <authorList>
            <person name="Caradec T."/>
        </authorList>
    </citation>
    <scope>NUCLEOTIDE SEQUENCE</scope>
    <source>
        <strain evidence="2">NRRL B-16292</strain>
    </source>
</reference>